<evidence type="ECO:0000256" key="3">
    <source>
        <dbReference type="SAM" id="MobiDB-lite"/>
    </source>
</evidence>
<name>A0ABQ5BXS2_9ASTR</name>
<protein>
    <submittedName>
        <fullName evidence="5">Ribonuclease H-like domain-containing protein</fullName>
    </submittedName>
</protein>
<feature type="region of interest" description="Disordered" evidence="3">
    <location>
        <begin position="1700"/>
        <end position="1721"/>
    </location>
</feature>
<feature type="compositionally biased region" description="Polar residues" evidence="3">
    <location>
        <begin position="390"/>
        <end position="402"/>
    </location>
</feature>
<evidence type="ECO:0000256" key="1">
    <source>
        <dbReference type="ARBA" id="ARBA00022750"/>
    </source>
</evidence>
<dbReference type="Pfam" id="PF25597">
    <property type="entry name" value="SH3_retrovirus"/>
    <property type="match status" value="1"/>
</dbReference>
<evidence type="ECO:0000256" key="2">
    <source>
        <dbReference type="SAM" id="Coils"/>
    </source>
</evidence>
<dbReference type="InterPro" id="IPR012337">
    <property type="entry name" value="RNaseH-like_sf"/>
</dbReference>
<dbReference type="SUPFAM" id="SSF53098">
    <property type="entry name" value="Ribonuclease H-like"/>
    <property type="match status" value="1"/>
</dbReference>
<evidence type="ECO:0000259" key="4">
    <source>
        <dbReference type="PROSITE" id="PS50994"/>
    </source>
</evidence>
<reference evidence="5" key="2">
    <citation type="submission" date="2022-01" db="EMBL/GenBank/DDBJ databases">
        <authorList>
            <person name="Yamashiro T."/>
            <person name="Shiraishi A."/>
            <person name="Satake H."/>
            <person name="Nakayama K."/>
        </authorList>
    </citation>
    <scope>NUCLEOTIDE SEQUENCE</scope>
</reference>
<dbReference type="Gene3D" id="3.30.420.10">
    <property type="entry name" value="Ribonuclease H-like superfamily/Ribonuclease H"/>
    <property type="match status" value="1"/>
</dbReference>
<gene>
    <name evidence="5" type="ORF">Tco_0877244</name>
</gene>
<sequence length="1777" mass="202225">MYYEVAPQKLYSAAYRILGVLQSENGNSFKPVPQTTTNADSTSTSLIPGPITNEEKAEKKNDVKARSMLLMALPNEHLMIFNQYKDAKTLFAAIQTRFGESHDPIFNRLQKIVSHLAILGEHMSQKDLNLKFFRSLPSEWNTHVVVWRNKPDLDIMSFDDLYNNFKIVEQEVKGTASSSSQNMAFVSSPNSTNEVNTAYGVSTANTQVSPASTQVSTANLSDDTVYVFLASQLNRGPRNQDRRNRNQDSSRRTINVEETSSKAIVAIDGAGFDWSYMTDDEVPTNMALIDISYKDSEISMLKNELEKLKQEKESNQLKIENFDNASKSLNKLIGSQIIDKIRKGVGFVSYNAIPPPPTRLFSTPKFDLSNSGLEEFHQHEFEGYGPKPSKSVSEDTSNNVRESPNAPLVKKLMLDDKLENKTVFPTVAKIEFVRPKQQEKPFRKPVKYAEMYRSQSPRGNKRIWNNQKAQQLGSNFVMYNKACFVCGSFEHLQAHCNYHQRERVEPRNNYTRVNYNYYEKKTHHSAHRNMVPRAVLMKTGLKAVNTARPGHPQKEDQGYVDSGCSRHMTGNMSYLSDFKEFDGGYVTFGGGTKGGKITGRGTLKTGKLDFEDVYFVKELQFNLFSVSQMCDKKNNVLFTDTGCFVLSPDFKLADESQVLLKVPRKNNMYSVDMKNIVPKESLTCLVVKPTLDESMLWHRRLGKATQSFLFTWVFFLATKDETSGILKSFITEIENLVDKKVKIIRCDNGTEFKNRVMSEFCEQKGIKREFSVARTPQQNGVAERRNRTLIEAARTMLADSKLPTTFWAEAVNTACYVQNRVLVVKPHNKTPYELFRGRTPALSFMRPFGCHVTILNTLDYLGKFDGKSDEGFFVGYSMNSKAFRVYNIRTRKVEENLHIRFLEDKPILEDDGPKWLFDIDVLTKSMNYVPVIAGTNSNDLVGTEESIGAGHSSKETRSSQDYILMPLWKDGSLFDSSLKNASNDEPQPSSDAKKKDNEGVCIESGIANQEKPENSTQGVNIVGSSINTEPDMFSFEDNATATHVDFFGDETKVDMSNITTTYLVPSTLNTRIHKDHSLDYVIGDVQSGVLTRRMTKTTNKQGFISAVYEGKTHEDLHTCLFACFLSQEEPKKVWTLMDLPHGKRAIGTKWVYRNKKDERVAWIEAIRLFLAYASFKDFVVYQMDVKSAFLYGKIEEEVYVCQPPGFEDPEFPDRVYKVEKALYGLHQAPRAWYETLSTYLLDNGFQRGQIDKTLFIKRVKSDILLVQVYVDDIIFGSTKKKLCTEFEKLMHKKFQMSSMGELTFFLGLQVTQKDDGIFISQDKYVDEILKKFSFSTVKTTSTPMETSKPLLKDAKAKDVDVHLYRSMIGSLMYLTSSRPDIMFVVCACTRFQVIHKVSHLYVVKRIFRYLKGQPKLSLWYPKDSPFDLEAYSDSDYAGASLDRKSTTKECLTSKVLIEGRLIAFICSGLCNDGIFISQDKYVEEIFKKFDFSTVKTVSTPMETSKPLLKHAEAENVDAHLYRSNDWIIDWIFRYLKGQPKLGLWYPRDSPFDLEAFSDSDYAEPMVANSTTEAEYVAAANCCGQVLWIQNQMLDYGFNFMNTKIYIDNESTICIVKNPVFHSKTKHIEIRHHFIRDSYEKKLIQVIKIHTDHNVADLLTKAFDVSRKAKRTTKISQSSGPIPLVTDETVIKEWEDRMERAATTASSLEAEQDSGSGPRCQDTILGGAEAQTRFEAASKQSNDPPLSRVNTLGSGEDNMKLKELMEFCTKLKNRKRVV</sequence>
<dbReference type="PANTHER" id="PTHR11439:SF495">
    <property type="entry name" value="REVERSE TRANSCRIPTASE, RNA-DEPENDENT DNA POLYMERASE-RELATED"/>
    <property type="match status" value="1"/>
</dbReference>
<keyword evidence="1" id="KW-0378">Hydrolase</keyword>
<dbReference type="CDD" id="cd09272">
    <property type="entry name" value="RNase_HI_RT_Ty1"/>
    <property type="match status" value="1"/>
</dbReference>
<dbReference type="InterPro" id="IPR001584">
    <property type="entry name" value="Integrase_cat-core"/>
</dbReference>
<dbReference type="InterPro" id="IPR013103">
    <property type="entry name" value="RVT_2"/>
</dbReference>
<proteinExistence type="predicted"/>
<feature type="region of interest" description="Disordered" evidence="3">
    <location>
        <begin position="978"/>
        <end position="997"/>
    </location>
</feature>
<evidence type="ECO:0000313" key="5">
    <source>
        <dbReference type="EMBL" id="GJT18538.1"/>
    </source>
</evidence>
<dbReference type="PROSITE" id="PS50994">
    <property type="entry name" value="INTEGRASE"/>
    <property type="match status" value="1"/>
</dbReference>
<feature type="compositionally biased region" description="Polar residues" evidence="3">
    <location>
        <begin position="978"/>
        <end position="990"/>
    </location>
</feature>
<dbReference type="Proteomes" id="UP001151760">
    <property type="component" value="Unassembled WGS sequence"/>
</dbReference>
<reference evidence="5" key="1">
    <citation type="journal article" date="2022" name="Int. J. Mol. Sci.">
        <title>Draft Genome of Tanacetum Coccineum: Genomic Comparison of Closely Related Tanacetum-Family Plants.</title>
        <authorList>
            <person name="Yamashiro T."/>
            <person name="Shiraishi A."/>
            <person name="Nakayama K."/>
            <person name="Satake H."/>
        </authorList>
    </citation>
    <scope>NUCLEOTIDE SEQUENCE</scope>
</reference>
<keyword evidence="2" id="KW-0175">Coiled coil</keyword>
<dbReference type="Pfam" id="PF22936">
    <property type="entry name" value="Pol_BBD"/>
    <property type="match status" value="1"/>
</dbReference>
<dbReference type="Pfam" id="PF07727">
    <property type="entry name" value="RVT_2"/>
    <property type="match status" value="1"/>
</dbReference>
<dbReference type="EMBL" id="BQNB010013644">
    <property type="protein sequence ID" value="GJT18538.1"/>
    <property type="molecule type" value="Genomic_DNA"/>
</dbReference>
<accession>A0ABQ5BXS2</accession>
<dbReference type="InterPro" id="IPR057670">
    <property type="entry name" value="SH3_retrovirus"/>
</dbReference>
<keyword evidence="1" id="KW-0645">Protease</keyword>
<feature type="region of interest" description="Disordered" evidence="3">
    <location>
        <begin position="1733"/>
        <end position="1753"/>
    </location>
</feature>
<feature type="region of interest" description="Disordered" evidence="3">
    <location>
        <begin position="381"/>
        <end position="403"/>
    </location>
</feature>
<dbReference type="Pfam" id="PF14223">
    <property type="entry name" value="Retrotran_gag_2"/>
    <property type="match status" value="1"/>
</dbReference>
<keyword evidence="1" id="KW-0064">Aspartyl protease</keyword>
<evidence type="ECO:0000313" key="6">
    <source>
        <dbReference type="Proteomes" id="UP001151760"/>
    </source>
</evidence>
<organism evidence="5 6">
    <name type="scientific">Tanacetum coccineum</name>
    <dbReference type="NCBI Taxonomy" id="301880"/>
    <lineage>
        <taxon>Eukaryota</taxon>
        <taxon>Viridiplantae</taxon>
        <taxon>Streptophyta</taxon>
        <taxon>Embryophyta</taxon>
        <taxon>Tracheophyta</taxon>
        <taxon>Spermatophyta</taxon>
        <taxon>Magnoliopsida</taxon>
        <taxon>eudicotyledons</taxon>
        <taxon>Gunneridae</taxon>
        <taxon>Pentapetalae</taxon>
        <taxon>asterids</taxon>
        <taxon>campanulids</taxon>
        <taxon>Asterales</taxon>
        <taxon>Asteraceae</taxon>
        <taxon>Asteroideae</taxon>
        <taxon>Anthemideae</taxon>
        <taxon>Anthemidinae</taxon>
        <taxon>Tanacetum</taxon>
    </lineage>
</organism>
<feature type="compositionally biased region" description="Polar residues" evidence="3">
    <location>
        <begin position="1702"/>
        <end position="1714"/>
    </location>
</feature>
<feature type="coiled-coil region" evidence="2">
    <location>
        <begin position="291"/>
        <end position="325"/>
    </location>
</feature>
<keyword evidence="6" id="KW-1185">Reference proteome</keyword>
<dbReference type="SUPFAM" id="SSF56672">
    <property type="entry name" value="DNA/RNA polymerases"/>
    <property type="match status" value="1"/>
</dbReference>
<feature type="domain" description="Integrase catalytic" evidence="4">
    <location>
        <begin position="659"/>
        <end position="839"/>
    </location>
</feature>
<dbReference type="InterPro" id="IPR036397">
    <property type="entry name" value="RNaseH_sf"/>
</dbReference>
<feature type="compositionally biased region" description="Polar residues" evidence="3">
    <location>
        <begin position="1737"/>
        <end position="1752"/>
    </location>
</feature>
<dbReference type="PANTHER" id="PTHR11439">
    <property type="entry name" value="GAG-POL-RELATED RETROTRANSPOSON"/>
    <property type="match status" value="1"/>
</dbReference>
<dbReference type="InterPro" id="IPR054722">
    <property type="entry name" value="PolX-like_BBD"/>
</dbReference>
<dbReference type="InterPro" id="IPR043502">
    <property type="entry name" value="DNA/RNA_pol_sf"/>
</dbReference>
<comment type="caution">
    <text evidence="5">The sequence shown here is derived from an EMBL/GenBank/DDBJ whole genome shotgun (WGS) entry which is preliminary data.</text>
</comment>